<reference evidence="5 6" key="1">
    <citation type="submission" date="2012-10" db="EMBL/GenBank/DDBJ databases">
        <title>Towards defining the chloroviruses: a genomic journey through a genus of large DNA viruses.</title>
        <authorList>
            <person name="Jeanniard A."/>
            <person name="Dunigan D.D."/>
            <person name="Gurnon J.R."/>
            <person name="Agarkova I."/>
            <person name="Kang M."/>
            <person name="Vitek J."/>
            <person name="Duncan G."/>
            <person name="McClung O.W."/>
            <person name="Larsen M."/>
            <person name="Claverie J.-M."/>
            <person name="Van Etten J.L."/>
            <person name="Blanc G."/>
        </authorList>
    </citation>
    <scope>NUCLEOTIDE SEQUENCE [LARGE SCALE GENOMIC DNA]</scope>
</reference>
<feature type="domain" description="Nuclease associated modular" evidence="4">
    <location>
        <begin position="153"/>
        <end position="169"/>
    </location>
</feature>
<evidence type="ECO:0000256" key="2">
    <source>
        <dbReference type="SAM" id="MobiDB-lite"/>
    </source>
</evidence>
<feature type="domain" description="Nuclease associated modular" evidence="4">
    <location>
        <begin position="175"/>
        <end position="191"/>
    </location>
</feature>
<dbReference type="SMART" id="SM00465">
    <property type="entry name" value="GIYc"/>
    <property type="match status" value="1"/>
</dbReference>
<dbReference type="RefSeq" id="YP_009701965.1">
    <property type="nucleotide sequence ID" value="NC_044937.1"/>
</dbReference>
<keyword evidence="5" id="KW-0378">Hydrolase</keyword>
<feature type="domain" description="GIY-YIG" evidence="3">
    <location>
        <begin position="11"/>
        <end position="99"/>
    </location>
</feature>
<dbReference type="SUPFAM" id="SSF64496">
    <property type="entry name" value="DNA-binding domain of intron-encoded endonucleases"/>
    <property type="match status" value="2"/>
</dbReference>
<name>M1HKD8_9PHYC</name>
<keyword evidence="5" id="KW-0540">Nuclease</keyword>
<dbReference type="InterPro" id="IPR003611">
    <property type="entry name" value="NUMOD3"/>
</dbReference>
<feature type="domain" description="Nuclease associated modular" evidence="4">
    <location>
        <begin position="192"/>
        <end position="208"/>
    </location>
</feature>
<dbReference type="GO" id="GO:0003677">
    <property type="term" value="F:DNA binding"/>
    <property type="evidence" value="ECO:0007669"/>
    <property type="project" value="InterPro"/>
</dbReference>
<dbReference type="KEGG" id="vg:41900539"/>
<evidence type="ECO:0000313" key="6">
    <source>
        <dbReference type="Proteomes" id="UP000243236"/>
    </source>
</evidence>
<protein>
    <submittedName>
        <fullName evidence="5">GIY-YIG catalytic domain-containing endonuclease</fullName>
    </submittedName>
</protein>
<evidence type="ECO:0000313" key="5">
    <source>
        <dbReference type="EMBL" id="AGE50629.1"/>
    </source>
</evidence>
<dbReference type="Proteomes" id="UP000243236">
    <property type="component" value="Segment"/>
</dbReference>
<dbReference type="SUPFAM" id="SSF82771">
    <property type="entry name" value="GIY-YIG endonuclease"/>
    <property type="match status" value="1"/>
</dbReference>
<dbReference type="EMBL" id="JX997159">
    <property type="protein sequence ID" value="AGE50629.1"/>
    <property type="molecule type" value="Genomic_DNA"/>
</dbReference>
<accession>M1HKD8</accession>
<sequence>MVLKCKHSARNGTIYIQIFPHGKKYIGQTIQGSKRFEQYRRHEGNNPHHTNALNKYDYNNVKVLMFDVPEFLLDYVETSLISLYDTTDREKGYNKMTGGANGRPNQETIEKMRAIQSDGRHKGENNVMFGKKHNPGTIEVFKTINKGERNPFFGKKHTPESIEKFRRTGEAHHCYGKKASEEAKQKMSISRTGLKRTEETKKKQSESKLGAKHPRARAVYAFGNWYGSCGRASDALRFMFDRKDNFVKAFVYSKTHPEIFFA</sequence>
<dbReference type="Pfam" id="PF07460">
    <property type="entry name" value="NUMOD3"/>
    <property type="match status" value="3"/>
</dbReference>
<keyword evidence="6" id="KW-1185">Reference proteome</keyword>
<dbReference type="CDD" id="cd10443">
    <property type="entry name" value="GIY-YIG_HE_Tlr8p_PBC-V_like"/>
    <property type="match status" value="1"/>
</dbReference>
<dbReference type="InterPro" id="IPR035901">
    <property type="entry name" value="GIY-YIG_endonuc_sf"/>
</dbReference>
<dbReference type="GO" id="GO:0004519">
    <property type="term" value="F:endonuclease activity"/>
    <property type="evidence" value="ECO:0007669"/>
    <property type="project" value="UniProtKB-KW"/>
</dbReference>
<evidence type="ECO:0000259" key="4">
    <source>
        <dbReference type="SMART" id="SM00496"/>
    </source>
</evidence>
<dbReference type="SMART" id="SM00496">
    <property type="entry name" value="IENR2"/>
    <property type="match status" value="3"/>
</dbReference>
<organism evidence="5 6">
    <name type="scientific">Paramecium bursaria Chlorella virus CVA-1</name>
    <dbReference type="NCBI Taxonomy" id="42683"/>
    <lineage>
        <taxon>Viruses</taxon>
        <taxon>Varidnaviria</taxon>
        <taxon>Bamfordvirae</taxon>
        <taxon>Nucleocytoviricota</taxon>
        <taxon>Megaviricetes</taxon>
        <taxon>Algavirales</taxon>
        <taxon>Phycodnaviridae</taxon>
        <taxon>Chlorovirus</taxon>
        <taxon>Chlorovirus conductrix</taxon>
        <taxon>Paramecium bursaria Chlorella virus A1</taxon>
    </lineage>
</organism>
<evidence type="ECO:0000256" key="1">
    <source>
        <dbReference type="ARBA" id="ARBA00010045"/>
    </source>
</evidence>
<dbReference type="Gene3D" id="3.40.1440.10">
    <property type="entry name" value="GIY-YIG endonuclease"/>
    <property type="match status" value="1"/>
</dbReference>
<evidence type="ECO:0000259" key="3">
    <source>
        <dbReference type="SMART" id="SM00465"/>
    </source>
</evidence>
<proteinExistence type="predicted"/>
<gene>
    <name evidence="5" type="primary">CVA-1_812L</name>
    <name evidence="5" type="ORF">PBCVCVA1_812L</name>
</gene>
<dbReference type="GeneID" id="41900539"/>
<dbReference type="InterPro" id="IPR000305">
    <property type="entry name" value="GIY-YIG_endonuc"/>
</dbReference>
<comment type="similarity">
    <text evidence="1">To endonucleases of group I introns of fungi and phage.</text>
</comment>
<feature type="region of interest" description="Disordered" evidence="2">
    <location>
        <begin position="180"/>
        <end position="211"/>
    </location>
</feature>
<keyword evidence="5" id="KW-0255">Endonuclease</keyword>
<feature type="compositionally biased region" description="Basic and acidic residues" evidence="2">
    <location>
        <begin position="195"/>
        <end position="206"/>
    </location>
</feature>